<dbReference type="Pfam" id="PF00550">
    <property type="entry name" value="PP-binding"/>
    <property type="match status" value="1"/>
</dbReference>
<dbReference type="Gene3D" id="1.25.40.20">
    <property type="entry name" value="Ankyrin repeat-containing domain"/>
    <property type="match status" value="1"/>
</dbReference>
<dbReference type="PROSITE" id="PS50088">
    <property type="entry name" value="ANK_REPEAT"/>
    <property type="match status" value="3"/>
</dbReference>
<dbReference type="InterPro" id="IPR009081">
    <property type="entry name" value="PP-bd_ACP"/>
</dbReference>
<feature type="repeat" description="ANK" evidence="3">
    <location>
        <begin position="749"/>
        <end position="781"/>
    </location>
</feature>
<evidence type="ECO:0000259" key="4">
    <source>
        <dbReference type="Pfam" id="PF00501"/>
    </source>
</evidence>
<comment type="caution">
    <text evidence="6">The sequence shown here is derived from an EMBL/GenBank/DDBJ whole genome shotgun (WGS) entry which is preliminary data.</text>
</comment>
<dbReference type="Pfam" id="PF00023">
    <property type="entry name" value="Ank"/>
    <property type="match status" value="1"/>
</dbReference>
<dbReference type="Gene3D" id="1.10.1200.10">
    <property type="entry name" value="ACP-like"/>
    <property type="match status" value="1"/>
</dbReference>
<organism evidence="6 7">
    <name type="scientific">Polarella glacialis</name>
    <name type="common">Dinoflagellate</name>
    <dbReference type="NCBI Taxonomy" id="89957"/>
    <lineage>
        <taxon>Eukaryota</taxon>
        <taxon>Sar</taxon>
        <taxon>Alveolata</taxon>
        <taxon>Dinophyceae</taxon>
        <taxon>Suessiales</taxon>
        <taxon>Suessiaceae</taxon>
        <taxon>Polarella</taxon>
    </lineage>
</organism>
<dbReference type="Proteomes" id="UP000626109">
    <property type="component" value="Unassembled WGS sequence"/>
</dbReference>
<feature type="domain" description="AMP-dependent synthetase/ligase" evidence="4">
    <location>
        <begin position="160"/>
        <end position="323"/>
    </location>
</feature>
<dbReference type="InterPro" id="IPR036736">
    <property type="entry name" value="ACP-like_sf"/>
</dbReference>
<dbReference type="GO" id="GO:0031177">
    <property type="term" value="F:phosphopantetheine binding"/>
    <property type="evidence" value="ECO:0007669"/>
    <property type="project" value="TreeGrafter"/>
</dbReference>
<keyword evidence="2" id="KW-0597">Phosphoprotein</keyword>
<sequence length="819" mass="88372">MTAVSLVHQAVINNPDRIALRFLRADRTLGSLTYQRVWDLSSLIAARLTGDVLAVAIDDGPYLALAELAGWRKGMLLVPLDPHDPVSRLQHSVAEAGASCIVVKDWGDAKKLSQVGTVLDLSLEVPLECTDTAFAEPKDPQDSDTAAYMWFTSGITASSTVLIASASTFDPSIGDIFATWAIGGVVAVAPRMLFFAYLGWAINQLEVTHVTCTPSLWQSLEAELDLPKLTTLCLGGERSPQPLLDTWAPRRALLNTYGTPSVPSCTVWQTLRRVQAGDRPTLVGRPYEGNEIRIFERDSTTEVPNGELGEILQGGVQVGIGYHKQPDLTAEKFVHLPGLDGRWYRTGDGGCVVDGELEVMGRFDNQVKIRGMRVELGDIEAGVVKASSGLLSNCCVVLRDGFLHAYGQVSVPAAVMMHEAYCILPVVSDFLLQRSSLELPRHMLPSRFVLMQQLPLTPNGKVDSKKLPQVVEIATTASASALTNLERTVAGVWGEVLGRTGIGPNDHFLALGGHSLSVLQVSRRLLGLASAAGQDVSPASSFGMLLSPEKLIHSPRLRIYCQMLARGGVRLLDAATGEVLGETISEADAADLRINYVKHKVKQPDLDPELDHGAWEQVPQTSDGELLCRAAEAGLLPLMRLLLDQAAPNDGGSLTGQFLRHGNTPLLLAVMGNHVCCAEELLRRGADPSQRDAHGAPVLHKAAERCGDRMVELLAQAGGDIEAIDTTSRSTALHAAAKRKASLDWLDRWNRSALHWAVFHGHLEVCRELLRAGANFSVSCTVGERGGRFLIAPAPCGVLPQRVAKHVAAFITPEQLAKE</sequence>
<dbReference type="AlphaFoldDB" id="A0A813GW30"/>
<dbReference type="InterPro" id="IPR045851">
    <property type="entry name" value="AMP-bd_C_sf"/>
</dbReference>
<reference evidence="6" key="1">
    <citation type="submission" date="2021-02" db="EMBL/GenBank/DDBJ databases">
        <authorList>
            <person name="Dougan E. K."/>
            <person name="Rhodes N."/>
            <person name="Thang M."/>
            <person name="Chan C."/>
        </authorList>
    </citation>
    <scope>NUCLEOTIDE SEQUENCE</scope>
</reference>
<evidence type="ECO:0000256" key="2">
    <source>
        <dbReference type="ARBA" id="ARBA00022553"/>
    </source>
</evidence>
<dbReference type="PROSITE" id="PS50297">
    <property type="entry name" value="ANK_REP_REGION"/>
    <property type="match status" value="2"/>
</dbReference>
<dbReference type="SMART" id="SM00248">
    <property type="entry name" value="ANK"/>
    <property type="match status" value="3"/>
</dbReference>
<dbReference type="GO" id="GO:0005737">
    <property type="term" value="C:cytoplasm"/>
    <property type="evidence" value="ECO:0007669"/>
    <property type="project" value="TreeGrafter"/>
</dbReference>
<keyword evidence="3" id="KW-0040">ANK repeat</keyword>
<name>A0A813GW30_POLGL</name>
<dbReference type="InterPro" id="IPR042099">
    <property type="entry name" value="ANL_N_sf"/>
</dbReference>
<dbReference type="EMBL" id="CAJNNW010000526">
    <property type="protein sequence ID" value="CAE8628503.1"/>
    <property type="molecule type" value="Genomic_DNA"/>
</dbReference>
<dbReference type="PROSITE" id="PS00012">
    <property type="entry name" value="PHOSPHOPANTETHEINE"/>
    <property type="match status" value="1"/>
</dbReference>
<feature type="domain" description="AMP-dependent synthetase/ligase" evidence="4">
    <location>
        <begin position="11"/>
        <end position="157"/>
    </location>
</feature>
<feature type="domain" description="Carrier" evidence="5">
    <location>
        <begin position="488"/>
        <end position="525"/>
    </location>
</feature>
<dbReference type="PANTHER" id="PTHR45527">
    <property type="entry name" value="NONRIBOSOMAL PEPTIDE SYNTHETASE"/>
    <property type="match status" value="1"/>
</dbReference>
<dbReference type="Pfam" id="PF12796">
    <property type="entry name" value="Ank_2"/>
    <property type="match status" value="1"/>
</dbReference>
<dbReference type="Gene3D" id="3.40.50.12780">
    <property type="entry name" value="N-terminal domain of ligase-like"/>
    <property type="match status" value="2"/>
</dbReference>
<dbReference type="GO" id="GO:0044550">
    <property type="term" value="P:secondary metabolite biosynthetic process"/>
    <property type="evidence" value="ECO:0007669"/>
    <property type="project" value="TreeGrafter"/>
</dbReference>
<dbReference type="InterPro" id="IPR000873">
    <property type="entry name" value="AMP-dep_synth/lig_dom"/>
</dbReference>
<dbReference type="Gene3D" id="3.30.300.30">
    <property type="match status" value="1"/>
</dbReference>
<dbReference type="InterPro" id="IPR002110">
    <property type="entry name" value="Ankyrin_rpt"/>
</dbReference>
<dbReference type="InterPro" id="IPR006162">
    <property type="entry name" value="Ppantetheine_attach_site"/>
</dbReference>
<dbReference type="SUPFAM" id="SSF56801">
    <property type="entry name" value="Acetyl-CoA synthetase-like"/>
    <property type="match status" value="1"/>
</dbReference>
<evidence type="ECO:0000313" key="7">
    <source>
        <dbReference type="Proteomes" id="UP000626109"/>
    </source>
</evidence>
<dbReference type="SUPFAM" id="SSF48403">
    <property type="entry name" value="Ankyrin repeat"/>
    <property type="match status" value="1"/>
</dbReference>
<gene>
    <name evidence="6" type="ORF">PGLA2088_LOCUS743</name>
</gene>
<evidence type="ECO:0000256" key="3">
    <source>
        <dbReference type="PROSITE-ProRule" id="PRU00023"/>
    </source>
</evidence>
<evidence type="ECO:0000256" key="1">
    <source>
        <dbReference type="ARBA" id="ARBA00022450"/>
    </source>
</evidence>
<feature type="repeat" description="ANK" evidence="3">
    <location>
        <begin position="661"/>
        <end position="693"/>
    </location>
</feature>
<protein>
    <recommendedName>
        <fullName evidence="8">Carrier domain-containing protein</fullName>
    </recommendedName>
</protein>
<dbReference type="GO" id="GO:0043041">
    <property type="term" value="P:amino acid activation for nonribosomal peptide biosynthetic process"/>
    <property type="evidence" value="ECO:0007669"/>
    <property type="project" value="TreeGrafter"/>
</dbReference>
<feature type="repeat" description="ANK" evidence="3">
    <location>
        <begin position="694"/>
        <end position="726"/>
    </location>
</feature>
<dbReference type="Pfam" id="PF00501">
    <property type="entry name" value="AMP-binding"/>
    <property type="match status" value="2"/>
</dbReference>
<dbReference type="PANTHER" id="PTHR45527:SF1">
    <property type="entry name" value="FATTY ACID SYNTHASE"/>
    <property type="match status" value="1"/>
</dbReference>
<dbReference type="InterPro" id="IPR036770">
    <property type="entry name" value="Ankyrin_rpt-contain_sf"/>
</dbReference>
<accession>A0A813GW30</accession>
<keyword evidence="1" id="KW-0596">Phosphopantetheine</keyword>
<evidence type="ECO:0008006" key="8">
    <source>
        <dbReference type="Google" id="ProtNLM"/>
    </source>
</evidence>
<evidence type="ECO:0000313" key="6">
    <source>
        <dbReference type="EMBL" id="CAE8628503.1"/>
    </source>
</evidence>
<evidence type="ECO:0000259" key="5">
    <source>
        <dbReference type="Pfam" id="PF00550"/>
    </source>
</evidence>
<proteinExistence type="predicted"/>